<organism evidence="7 8">
    <name type="scientific">Flavivirga algicola</name>
    <dbReference type="NCBI Taxonomy" id="2729136"/>
    <lineage>
        <taxon>Bacteria</taxon>
        <taxon>Pseudomonadati</taxon>
        <taxon>Bacteroidota</taxon>
        <taxon>Flavobacteriia</taxon>
        <taxon>Flavobacteriales</taxon>
        <taxon>Flavobacteriaceae</taxon>
        <taxon>Flavivirga</taxon>
    </lineage>
</organism>
<feature type="signal peptide" evidence="4">
    <location>
        <begin position="1"/>
        <end position="28"/>
    </location>
</feature>
<dbReference type="InterPro" id="IPR019734">
    <property type="entry name" value="TPR_rpt"/>
</dbReference>
<dbReference type="Proteomes" id="UP000746690">
    <property type="component" value="Unassembled WGS sequence"/>
</dbReference>
<keyword evidence="3" id="KW-0802">TPR repeat</keyword>
<dbReference type="SMART" id="SM00028">
    <property type="entry name" value="TPR"/>
    <property type="match status" value="2"/>
</dbReference>
<dbReference type="Gene3D" id="3.40.710.10">
    <property type="entry name" value="DD-peptidase/beta-lactamase superfamily"/>
    <property type="match status" value="1"/>
</dbReference>
<dbReference type="PANTHER" id="PTHR46825:SF11">
    <property type="entry name" value="PENICILLIN-BINDING PROTEIN 4"/>
    <property type="match status" value="1"/>
</dbReference>
<evidence type="ECO:0000256" key="1">
    <source>
        <dbReference type="ARBA" id="ARBA00004370"/>
    </source>
</evidence>
<evidence type="ECO:0000256" key="4">
    <source>
        <dbReference type="SAM" id="SignalP"/>
    </source>
</evidence>
<evidence type="ECO:0000256" key="3">
    <source>
        <dbReference type="PROSITE-ProRule" id="PRU00339"/>
    </source>
</evidence>
<evidence type="ECO:0000313" key="8">
    <source>
        <dbReference type="Proteomes" id="UP000746690"/>
    </source>
</evidence>
<accession>A0ABX1RQS2</accession>
<keyword evidence="7" id="KW-0378">Hydrolase</keyword>
<comment type="caution">
    <text evidence="7">The sequence shown here is derived from an EMBL/GenBank/DDBJ whole genome shotgun (WGS) entry which is preliminary data.</text>
</comment>
<dbReference type="EMBL" id="JABBHF010000001">
    <property type="protein sequence ID" value="NMH85901.1"/>
    <property type="molecule type" value="Genomic_DNA"/>
</dbReference>
<dbReference type="InterPro" id="IPR021860">
    <property type="entry name" value="Peptidase_S12_Pab87-rel_C"/>
</dbReference>
<dbReference type="InterPro" id="IPR012338">
    <property type="entry name" value="Beta-lactam/transpept-like"/>
</dbReference>
<protein>
    <submittedName>
        <fullName evidence="7">Serine hydrolase</fullName>
    </submittedName>
</protein>
<dbReference type="Pfam" id="PF11954">
    <property type="entry name" value="DUF3471"/>
    <property type="match status" value="1"/>
</dbReference>
<feature type="domain" description="Peptidase S12 Pab87-related C-terminal" evidence="6">
    <location>
        <begin position="497"/>
        <end position="574"/>
    </location>
</feature>
<evidence type="ECO:0000256" key="2">
    <source>
        <dbReference type="ARBA" id="ARBA00023136"/>
    </source>
</evidence>
<comment type="subcellular location">
    <subcellularLocation>
        <location evidence="1">Membrane</location>
    </subcellularLocation>
</comment>
<feature type="domain" description="Beta-lactamase-related" evidence="5">
    <location>
        <begin position="43"/>
        <end position="352"/>
    </location>
</feature>
<dbReference type="InterPro" id="IPR001466">
    <property type="entry name" value="Beta-lactam-related"/>
</dbReference>
<keyword evidence="2" id="KW-0472">Membrane</keyword>
<feature type="chain" id="PRO_5046521909" evidence="4">
    <location>
        <begin position="29"/>
        <end position="587"/>
    </location>
</feature>
<dbReference type="InterPro" id="IPR050491">
    <property type="entry name" value="AmpC-like"/>
</dbReference>
<keyword evidence="4" id="KW-0732">Signal</keyword>
<name>A0ABX1RQS2_9FLAO</name>
<dbReference type="GO" id="GO:0016787">
    <property type="term" value="F:hydrolase activity"/>
    <property type="evidence" value="ECO:0007669"/>
    <property type="project" value="UniProtKB-KW"/>
</dbReference>
<evidence type="ECO:0000259" key="6">
    <source>
        <dbReference type="Pfam" id="PF11954"/>
    </source>
</evidence>
<evidence type="ECO:0000259" key="5">
    <source>
        <dbReference type="Pfam" id="PF00144"/>
    </source>
</evidence>
<reference evidence="7 8" key="1">
    <citation type="submission" date="2020-04" db="EMBL/GenBank/DDBJ databases">
        <title>A Flavivirga sp. nov.</title>
        <authorList>
            <person name="Sun X."/>
        </authorList>
    </citation>
    <scope>NUCLEOTIDE SEQUENCE [LARGE SCALE GENOMIC DNA]</scope>
    <source>
        <strain evidence="7 8">Y03</strain>
    </source>
</reference>
<feature type="repeat" description="TPR" evidence="3">
    <location>
        <begin position="444"/>
        <end position="477"/>
    </location>
</feature>
<dbReference type="InterPro" id="IPR011990">
    <property type="entry name" value="TPR-like_helical_dom_sf"/>
</dbReference>
<proteinExistence type="predicted"/>
<dbReference type="SUPFAM" id="SSF56601">
    <property type="entry name" value="beta-lactamase/transpeptidase-like"/>
    <property type="match status" value="1"/>
</dbReference>
<dbReference type="PROSITE" id="PS50005">
    <property type="entry name" value="TPR"/>
    <property type="match status" value="1"/>
</dbReference>
<dbReference type="SUPFAM" id="SSF48452">
    <property type="entry name" value="TPR-like"/>
    <property type="match status" value="1"/>
</dbReference>
<keyword evidence="8" id="KW-1185">Reference proteome</keyword>
<evidence type="ECO:0000313" key="7">
    <source>
        <dbReference type="EMBL" id="NMH85901.1"/>
    </source>
</evidence>
<sequence>MKSNSNYLLFRKRILPLSLLFVCSICFAQTKVEQIDKLISMYKAYGKFNGSVLVSNQGKVIYKKGFGMANMEWDIANQPNTKHRLGSITKQFTAMLILQLAAEGKLDLQEPITKYLPDYPKESGDKITTHHLLTHTSGIPNYTAFPKFFQEESRNPYTPDEFVKKFQDKPLDFSPGEKFNYSNSGYFLLGVIIEKLSGKTYEQMLHDKIFIPLKMNESGYDNHRDILKNRATGYQKSGNKLINSNYLDMSIPYAAGSMYSTVEDLYKWDQALYTNTILPKAYMDLYFKPYISAFGNNHYAYGWGVGYSKIGKSTDSIYTIGHGGGINGFNTNISRTPSDKSLVVLLNNTGGAPLNQITNAIRGILYDKDYNLPKKPVAKELLGVIENKGINAGIAHYNVIKDSEAYDLNEREMNEIGYQLMGAGKVDEAAKVFKLNIDAFPKSSNVYDSYAEALMNLGKNDLAIENYRKSVELNPNNQSAIEHLKKLGADISDLVKEVIVPEDILETYLGKFELMPGFIITITREGRQLKAQATGQPVFDVFPKSNHVFYFKVVEAQLTFNKNEAEVVDSVTLLQGGREITGKRLEE</sequence>
<dbReference type="Gene3D" id="1.25.40.10">
    <property type="entry name" value="Tetratricopeptide repeat domain"/>
    <property type="match status" value="1"/>
</dbReference>
<dbReference type="Pfam" id="PF00144">
    <property type="entry name" value="Beta-lactamase"/>
    <property type="match status" value="1"/>
</dbReference>
<dbReference type="RefSeq" id="WP_169668819.1">
    <property type="nucleotide sequence ID" value="NZ_JABBHF010000001.1"/>
</dbReference>
<gene>
    <name evidence="7" type="ORF">HHX25_00135</name>
</gene>
<dbReference type="PANTHER" id="PTHR46825">
    <property type="entry name" value="D-ALANYL-D-ALANINE-CARBOXYPEPTIDASE/ENDOPEPTIDASE AMPH"/>
    <property type="match status" value="1"/>
</dbReference>